<reference evidence="1 2" key="1">
    <citation type="submission" date="2009-06" db="EMBL/GenBank/DDBJ databases">
        <title>The draft genome of Clostridium carboxidivorans P7.</title>
        <authorList>
            <consortium name="US DOE Joint Genome Institute (JGI-PGF)"/>
            <person name="Lucas S."/>
            <person name="Copeland A."/>
            <person name="Lapidus A."/>
            <person name="Glavina del Rio T."/>
            <person name="Tice H."/>
            <person name="Bruce D."/>
            <person name="Goodwin L."/>
            <person name="Pitluck S."/>
            <person name="Larimer F."/>
            <person name="Land M.L."/>
            <person name="Hauser L."/>
            <person name="Hemme C.L."/>
        </authorList>
    </citation>
    <scope>NUCLEOTIDE SEQUENCE [LARGE SCALE GENOMIC DNA]</scope>
    <source>
        <strain evidence="1 2">P7</strain>
    </source>
</reference>
<gene>
    <name evidence="1" type="ORF">CcarbDRAFT_4660</name>
</gene>
<evidence type="ECO:0000313" key="2">
    <source>
        <dbReference type="Proteomes" id="UP000004198"/>
    </source>
</evidence>
<dbReference type="Proteomes" id="UP000004198">
    <property type="component" value="Unassembled WGS sequence"/>
</dbReference>
<dbReference type="AlphaFoldDB" id="C6Q0U3"/>
<sequence>MNLIILGIEIIFLTSVVLLSKANKRKGVNIK</sequence>
<proteinExistence type="predicted"/>
<organism evidence="1 2">
    <name type="scientific">Clostridium carboxidivorans P7</name>
    <dbReference type="NCBI Taxonomy" id="536227"/>
    <lineage>
        <taxon>Bacteria</taxon>
        <taxon>Bacillati</taxon>
        <taxon>Bacillota</taxon>
        <taxon>Clostridia</taxon>
        <taxon>Eubacteriales</taxon>
        <taxon>Clostridiaceae</taxon>
        <taxon>Clostridium</taxon>
    </lineage>
</organism>
<comment type="caution">
    <text evidence="1">The sequence shown here is derived from an EMBL/GenBank/DDBJ whole genome shotgun (WGS) entry which is preliminary data.</text>
</comment>
<dbReference type="EMBL" id="ACVI01000123">
    <property type="protein sequence ID" value="EET84875.1"/>
    <property type="molecule type" value="Genomic_DNA"/>
</dbReference>
<name>C6Q0U3_9CLOT</name>
<accession>C6Q0U3</accession>
<protein>
    <submittedName>
        <fullName evidence="1">Uncharacterized protein</fullName>
    </submittedName>
</protein>
<evidence type="ECO:0000313" key="1">
    <source>
        <dbReference type="EMBL" id="EET84875.1"/>
    </source>
</evidence>
<keyword evidence="2" id="KW-1185">Reference proteome</keyword>